<comment type="caution">
    <text evidence="3">The sequence shown here is derived from an EMBL/GenBank/DDBJ whole genome shotgun (WGS) entry which is preliminary data.</text>
</comment>
<sequence>MVKKFIDPGHGGIDPGAVGNGLVEKELTLTIAKMIRDILVNEYQDVEVKLSREGDQTLSLNERTDMANEWGADFLLSVHINATNGKANGYEDFIYPGSGDATTAHQNVIHEEIMKQVDFYDRGKKQGNLHMLRESNMPALLTENGFIDNPSDAAKLRRHAYLERIAQGHVNGFVRAFNLKEKAPKPPMWDGSEFKEGQIGRISILKRINLWKRDENNNLTFVRVLQPGDRYRVYGYDNLYGGQYNVGGGNWITKMEGYIKYETPSKAMMKKAAEFYK</sequence>
<evidence type="ECO:0000259" key="2">
    <source>
        <dbReference type="SMART" id="SM00646"/>
    </source>
</evidence>
<protein>
    <recommendedName>
        <fullName evidence="2">MurNAc-LAA domain-containing protein</fullName>
    </recommendedName>
</protein>
<dbReference type="InterPro" id="IPR002508">
    <property type="entry name" value="MurNAc-LAA_cat"/>
</dbReference>
<name>A0ABX3CM41_9BACI</name>
<feature type="domain" description="MurNAc-LAA" evidence="2">
    <location>
        <begin position="64"/>
        <end position="174"/>
    </location>
</feature>
<accession>A0ABX3CM41</accession>
<keyword evidence="1" id="KW-0378">Hydrolase</keyword>
<dbReference type="Proteomes" id="UP000180194">
    <property type="component" value="Unassembled WGS sequence"/>
</dbReference>
<dbReference type="Gene3D" id="3.40.630.40">
    <property type="entry name" value="Zn-dependent exopeptidases"/>
    <property type="match status" value="1"/>
</dbReference>
<dbReference type="SUPFAM" id="SSF53187">
    <property type="entry name" value="Zn-dependent exopeptidases"/>
    <property type="match status" value="1"/>
</dbReference>
<dbReference type="CDD" id="cd02696">
    <property type="entry name" value="MurNAc-LAA"/>
    <property type="match status" value="1"/>
</dbReference>
<dbReference type="EMBL" id="MBRJ01000046">
    <property type="protein sequence ID" value="OHX43434.1"/>
    <property type="molecule type" value="Genomic_DNA"/>
</dbReference>
<dbReference type="Pfam" id="PF01520">
    <property type="entry name" value="Amidase_3"/>
    <property type="match status" value="1"/>
</dbReference>
<reference evidence="3 4" key="1">
    <citation type="submission" date="2016-07" db="EMBL/GenBank/DDBJ databases">
        <title>Bacillus oceanisediminis whole genome.</title>
        <authorList>
            <person name="Pal Y."/>
            <person name="Verma A."/>
            <person name="Mual P."/>
            <person name="Srinivasan K."/>
        </authorList>
    </citation>
    <scope>NUCLEOTIDE SEQUENCE [LARGE SCALE GENOMIC DNA]</scope>
    <source>
        <strain evidence="3 4">Bhandara28</strain>
    </source>
</reference>
<dbReference type="InterPro" id="IPR050695">
    <property type="entry name" value="N-acetylmuramoyl_amidase_3"/>
</dbReference>
<dbReference type="SMART" id="SM00646">
    <property type="entry name" value="Ami_3"/>
    <property type="match status" value="1"/>
</dbReference>
<dbReference type="PANTHER" id="PTHR30404:SF0">
    <property type="entry name" value="N-ACETYLMURAMOYL-L-ALANINE AMIDASE AMIC"/>
    <property type="match status" value="1"/>
</dbReference>
<organism evidence="3 4">
    <name type="scientific">Cytobacillus oceanisediminis</name>
    <dbReference type="NCBI Taxonomy" id="665099"/>
    <lineage>
        <taxon>Bacteria</taxon>
        <taxon>Bacillati</taxon>
        <taxon>Bacillota</taxon>
        <taxon>Bacilli</taxon>
        <taxon>Bacillales</taxon>
        <taxon>Bacillaceae</taxon>
        <taxon>Cytobacillus</taxon>
    </lineage>
</organism>
<gene>
    <name evidence="3" type="ORF">BBV17_26355</name>
</gene>
<dbReference type="PANTHER" id="PTHR30404">
    <property type="entry name" value="N-ACETYLMURAMOYL-L-ALANINE AMIDASE"/>
    <property type="match status" value="1"/>
</dbReference>
<evidence type="ECO:0000313" key="3">
    <source>
        <dbReference type="EMBL" id="OHX43434.1"/>
    </source>
</evidence>
<evidence type="ECO:0000256" key="1">
    <source>
        <dbReference type="ARBA" id="ARBA00022801"/>
    </source>
</evidence>
<proteinExistence type="predicted"/>
<evidence type="ECO:0000313" key="4">
    <source>
        <dbReference type="Proteomes" id="UP000180194"/>
    </source>
</evidence>
<keyword evidence="4" id="KW-1185">Reference proteome</keyword>